<gene>
    <name evidence="7" type="ORF">GTQ45_07710</name>
</gene>
<feature type="signal peptide" evidence="4">
    <location>
        <begin position="1"/>
        <end position="26"/>
    </location>
</feature>
<dbReference type="EMBL" id="WXYQ01000005">
    <property type="protein sequence ID" value="NBG95617.1"/>
    <property type="molecule type" value="Genomic_DNA"/>
</dbReference>
<sequence length="593" mass="64336">MKTTLWGQAALLALFVAAVSARGASAQTFEQVTPDIPAAEDSAPLPLPDLPGGADDEAVLVDALKGLVFLTKPADIQAGGLRTRGIDTDGLELLAEPDMRSVLESFLGQPVSLALLDEVVTRVIGSYRDAGRPFVDVVVPEQDITSGTIQVLVLEFVAGEVRVSGETRLPSEDLRGQMRLRRGAPLDARTLEDDLDWLNRPMFRRVELTLEPGADFGETDIVLDVEESRPWRIYAGMDNTGSRATGHERYFIGGNVAHVLADDALLSYQYLSSRELVNDGRLPFGLTDEKPAYLAHSVDYRVPFADRSELSVFGFYAESRPNLSGPFRSTGESFQASLRYHFPRRRWGQVKHQWSVGADFKRTNNDLGFGGTTVSSAKTDVLQAVLGWNAAMRDDQGTSSLGATLSLSPGGVTAFNDDRDYRPSATAVGRSNADARYATLRVDLARQHDLTDDVYLSGRVSAQTATTNLLPSEQIYAGGVRSVRGFEDNEAAGDHGVVANLELRGPTLSVLDGLTGVPDAFQAYMFVDRGDVWLDDPAPGETLRRSLMSAGVGFSYRFGPYVSADVAHGAQITGRDNNRAESSRTHVRISVSF</sequence>
<dbReference type="InterPro" id="IPR051544">
    <property type="entry name" value="TPS_OM_transporter"/>
</dbReference>
<keyword evidence="3" id="KW-0998">Cell outer membrane</keyword>
<dbReference type="Gene3D" id="3.10.20.310">
    <property type="entry name" value="membrane protein fhac"/>
    <property type="match status" value="1"/>
</dbReference>
<dbReference type="PANTHER" id="PTHR34597">
    <property type="entry name" value="SLR1661 PROTEIN"/>
    <property type="match status" value="1"/>
</dbReference>
<dbReference type="PANTHER" id="PTHR34597:SF3">
    <property type="entry name" value="OUTER MEMBRANE TRANSPORTER CDIB"/>
    <property type="match status" value="1"/>
</dbReference>
<reference evidence="7 8" key="1">
    <citation type="journal article" date="2016" name="Int. J. Syst. Evol. Microbiol.">
        <title>Pyruvatibacter mobilis gen. nov., sp. nov., a marine bacterium from the culture broth of Picochlorum sp. 122.</title>
        <authorList>
            <person name="Wang G."/>
            <person name="Tang M."/>
            <person name="Wu H."/>
            <person name="Dai S."/>
            <person name="Li T."/>
            <person name="Chen C."/>
            <person name="He H."/>
            <person name="Fan J."/>
            <person name="Xiang W."/>
            <person name="Li X."/>
        </authorList>
    </citation>
    <scope>NUCLEOTIDE SEQUENCE [LARGE SCALE GENOMIC DNA]</scope>
    <source>
        <strain evidence="7 8">GYP-11</strain>
    </source>
</reference>
<proteinExistence type="predicted"/>
<evidence type="ECO:0000256" key="1">
    <source>
        <dbReference type="ARBA" id="ARBA00022452"/>
    </source>
</evidence>
<dbReference type="GeneID" id="300654916"/>
<evidence type="ECO:0000259" key="6">
    <source>
        <dbReference type="Pfam" id="PF08479"/>
    </source>
</evidence>
<dbReference type="AlphaFoldDB" id="A0A845QAW2"/>
<feature type="chain" id="PRO_5033060584" evidence="4">
    <location>
        <begin position="27"/>
        <end position="593"/>
    </location>
</feature>
<feature type="domain" description="Haemolysin activator HlyB C-terminal" evidence="5">
    <location>
        <begin position="217"/>
        <end position="555"/>
    </location>
</feature>
<keyword evidence="8" id="KW-1185">Reference proteome</keyword>
<dbReference type="RefSeq" id="WP_160587545.1">
    <property type="nucleotide sequence ID" value="NZ_BMHN01000001.1"/>
</dbReference>
<accession>A0A845QAW2</accession>
<dbReference type="Pfam" id="PF08479">
    <property type="entry name" value="POTRA_2"/>
    <property type="match status" value="1"/>
</dbReference>
<organism evidence="7 8">
    <name type="scientific">Pyruvatibacter mobilis</name>
    <dbReference type="NCBI Taxonomy" id="1712261"/>
    <lineage>
        <taxon>Bacteria</taxon>
        <taxon>Pseudomonadati</taxon>
        <taxon>Pseudomonadota</taxon>
        <taxon>Alphaproteobacteria</taxon>
        <taxon>Hyphomicrobiales</taxon>
        <taxon>Parvibaculaceae</taxon>
        <taxon>Pyruvatibacter</taxon>
    </lineage>
</organism>
<keyword evidence="2" id="KW-0812">Transmembrane</keyword>
<protein>
    <submittedName>
        <fullName evidence="7">BamA/TamA family outer membrane protein</fullName>
    </submittedName>
</protein>
<dbReference type="Proteomes" id="UP000470384">
    <property type="component" value="Unassembled WGS sequence"/>
</dbReference>
<dbReference type="GO" id="GO:0046819">
    <property type="term" value="P:protein secretion by the type V secretion system"/>
    <property type="evidence" value="ECO:0007669"/>
    <property type="project" value="TreeGrafter"/>
</dbReference>
<dbReference type="OrthoDB" id="290122at2"/>
<keyword evidence="1" id="KW-0472">Membrane</keyword>
<evidence type="ECO:0000256" key="2">
    <source>
        <dbReference type="ARBA" id="ARBA00022692"/>
    </source>
</evidence>
<evidence type="ECO:0000313" key="7">
    <source>
        <dbReference type="EMBL" id="NBG95617.1"/>
    </source>
</evidence>
<keyword evidence="4" id="KW-0732">Signal</keyword>
<dbReference type="GO" id="GO:0008320">
    <property type="term" value="F:protein transmembrane transporter activity"/>
    <property type="evidence" value="ECO:0007669"/>
    <property type="project" value="TreeGrafter"/>
</dbReference>
<dbReference type="InterPro" id="IPR005565">
    <property type="entry name" value="Hemolysn_activator_HlyB_C"/>
</dbReference>
<evidence type="ECO:0000313" key="8">
    <source>
        <dbReference type="Proteomes" id="UP000470384"/>
    </source>
</evidence>
<dbReference type="GO" id="GO:0098046">
    <property type="term" value="C:type V protein secretion system complex"/>
    <property type="evidence" value="ECO:0007669"/>
    <property type="project" value="TreeGrafter"/>
</dbReference>
<evidence type="ECO:0000256" key="3">
    <source>
        <dbReference type="ARBA" id="ARBA00023237"/>
    </source>
</evidence>
<feature type="domain" description="Polypeptide-transport-associated ShlB-type" evidence="6">
    <location>
        <begin position="83"/>
        <end position="155"/>
    </location>
</feature>
<dbReference type="Gene3D" id="2.40.160.50">
    <property type="entry name" value="membrane protein fhac: a member of the omp85/tpsb transporter family"/>
    <property type="match status" value="1"/>
</dbReference>
<keyword evidence="1" id="KW-1134">Transmembrane beta strand</keyword>
<dbReference type="InterPro" id="IPR013686">
    <property type="entry name" value="Polypept-transport_assoc_ShlB"/>
</dbReference>
<dbReference type="Pfam" id="PF03865">
    <property type="entry name" value="ShlB"/>
    <property type="match status" value="1"/>
</dbReference>
<comment type="caution">
    <text evidence="7">The sequence shown here is derived from an EMBL/GenBank/DDBJ whole genome shotgun (WGS) entry which is preliminary data.</text>
</comment>
<evidence type="ECO:0000259" key="5">
    <source>
        <dbReference type="Pfam" id="PF03865"/>
    </source>
</evidence>
<name>A0A845QAW2_9HYPH</name>
<evidence type="ECO:0000256" key="4">
    <source>
        <dbReference type="SAM" id="SignalP"/>
    </source>
</evidence>